<feature type="domain" description="Aminoglycoside phosphotransferase" evidence="1">
    <location>
        <begin position="153"/>
        <end position="298"/>
    </location>
</feature>
<proteinExistence type="predicted"/>
<dbReference type="Gene3D" id="3.30.200.20">
    <property type="entry name" value="Phosphorylase Kinase, domain 1"/>
    <property type="match status" value="1"/>
</dbReference>
<dbReference type="HOGENOM" id="CLU_059226_0_0_1"/>
<accession>E9EIF8</accession>
<sequence>MAPLTQDEQTALAKQVLQQLSTTPYACSSLDQLSGGTANFLYRGTLLKPLAPQHHDDQPAKTVVVKRSTDFVAINRDFPLDITRCVFEESTLRVLANAASFAPASGNVVVKAPCLYLFDQESHTQVLEDFPDTTDLTTILESSDVNTILPGSSALSVGRALGTWLRSFHDWASAPGQAALQEVGSNMGMRKLKCLITYDSFIEILERHPELLDGCRKPLEEVRDAMKTEFERDPVPDENRGLIHGDFWAGNVLLKNVPWREAAREDEGPNELFIIDWENTQFGHRAVDIGGMLADIYERNHFKGVQASIPMMQGFMSGYGSLGDDLAFTTAIHAGVHLICWYYRRDRNAPLPYPLERVLAALTLGRDFVLKGWARDRQWFKTSMLAPLFAGEASNVAA</sequence>
<dbReference type="OMA" id="VHLICWY"/>
<dbReference type="InterPro" id="IPR002575">
    <property type="entry name" value="Aminoglycoside_PTrfase"/>
</dbReference>
<dbReference type="InParanoid" id="E9EIF8"/>
<evidence type="ECO:0000313" key="2">
    <source>
        <dbReference type="EMBL" id="EFY84305.1"/>
    </source>
</evidence>
<protein>
    <recommendedName>
        <fullName evidence="1">Aminoglycoside phosphotransferase domain-containing protein</fullName>
    </recommendedName>
</protein>
<dbReference type="eggNOG" id="ENOG502RS5X">
    <property type="taxonomic scope" value="Eukaryota"/>
</dbReference>
<dbReference type="EMBL" id="GL698638">
    <property type="protein sequence ID" value="EFY84305.1"/>
    <property type="molecule type" value="Genomic_DNA"/>
</dbReference>
<dbReference type="OrthoDB" id="25129at2759"/>
<dbReference type="SUPFAM" id="SSF56112">
    <property type="entry name" value="Protein kinase-like (PK-like)"/>
    <property type="match status" value="1"/>
</dbReference>
<dbReference type="GeneID" id="19253967"/>
<name>E9EIF8_METAQ</name>
<evidence type="ECO:0000313" key="3">
    <source>
        <dbReference type="Proteomes" id="UP000002499"/>
    </source>
</evidence>
<organism evidence="3">
    <name type="scientific">Metarhizium acridum (strain CQMa 102)</name>
    <dbReference type="NCBI Taxonomy" id="655827"/>
    <lineage>
        <taxon>Eukaryota</taxon>
        <taxon>Fungi</taxon>
        <taxon>Dikarya</taxon>
        <taxon>Ascomycota</taxon>
        <taxon>Pezizomycotina</taxon>
        <taxon>Sordariomycetes</taxon>
        <taxon>Hypocreomycetidae</taxon>
        <taxon>Hypocreales</taxon>
        <taxon>Clavicipitaceae</taxon>
        <taxon>Metarhizium</taxon>
    </lineage>
</organism>
<dbReference type="Proteomes" id="UP000002499">
    <property type="component" value="Unassembled WGS sequence"/>
</dbReference>
<evidence type="ECO:0000259" key="1">
    <source>
        <dbReference type="Pfam" id="PF01636"/>
    </source>
</evidence>
<dbReference type="InterPro" id="IPR011009">
    <property type="entry name" value="Kinase-like_dom_sf"/>
</dbReference>
<keyword evidence="3" id="KW-1185">Reference proteome</keyword>
<dbReference type="KEGG" id="maw:19253967"/>
<gene>
    <name evidence="2" type="ORF">MAC_09656</name>
</gene>
<reference evidence="2 3" key="1">
    <citation type="journal article" date="2011" name="PLoS Genet.">
        <title>Genome sequencing and comparative transcriptomics of the model entomopathogenic fungi Metarhizium anisopliae and M. acridum.</title>
        <authorList>
            <person name="Gao Q."/>
            <person name="Jin K."/>
            <person name="Ying S.H."/>
            <person name="Zhang Y."/>
            <person name="Xiao G."/>
            <person name="Shang Y."/>
            <person name="Duan Z."/>
            <person name="Hu X."/>
            <person name="Xie X.Q."/>
            <person name="Zhou G."/>
            <person name="Peng G."/>
            <person name="Luo Z."/>
            <person name="Huang W."/>
            <person name="Wang B."/>
            <person name="Fang W."/>
            <person name="Wang S."/>
            <person name="Zhong Y."/>
            <person name="Ma L.J."/>
            <person name="St Leger R.J."/>
            <person name="Zhao G.P."/>
            <person name="Pei Y."/>
            <person name="Feng M.G."/>
            <person name="Xia Y."/>
            <person name="Wang C."/>
        </authorList>
    </citation>
    <scope>NUCLEOTIDE SEQUENCE [LARGE SCALE GENOMIC DNA]</scope>
    <source>
        <strain evidence="2 3">CQMa 102</strain>
    </source>
</reference>
<dbReference type="Pfam" id="PF01636">
    <property type="entry name" value="APH"/>
    <property type="match status" value="1"/>
</dbReference>
<dbReference type="STRING" id="655827.E9EIF8"/>
<dbReference type="AlphaFoldDB" id="E9EIF8"/>
<dbReference type="RefSeq" id="XP_007815996.1">
    <property type="nucleotide sequence ID" value="XM_007817805.1"/>
</dbReference>
<dbReference type="Gene3D" id="3.90.1200.10">
    <property type="match status" value="1"/>
</dbReference>